<dbReference type="Gene3D" id="1.10.10.200">
    <property type="match status" value="1"/>
</dbReference>
<feature type="domain" description="TACO1/YebC-like N-terminal" evidence="8">
    <location>
        <begin position="5"/>
        <end position="74"/>
    </location>
</feature>
<dbReference type="Proteomes" id="UP000182229">
    <property type="component" value="Unassembled WGS sequence"/>
</dbReference>
<dbReference type="AlphaFoldDB" id="A0A1L9B3N0"/>
<keyword evidence="4 6" id="KW-0238">DNA-binding</keyword>
<keyword evidence="5 6" id="KW-0804">Transcription</keyword>
<evidence type="ECO:0000256" key="3">
    <source>
        <dbReference type="ARBA" id="ARBA00023015"/>
    </source>
</evidence>
<evidence type="ECO:0000256" key="6">
    <source>
        <dbReference type="HAMAP-Rule" id="MF_00693"/>
    </source>
</evidence>
<sequence length="240" mass="26412">MGRIFETRKSTMFARWNKMAKLFTRISKDIAIAVKAGGPSPDNNPALRRALQNARHGNMPKDKVEAAIKRASGQDVKSYEVVLYEGYGPHGIPIMVETATDNVVRTVANVRHAFKAGGGNMGNTGSVGFLFQHMGVFRLSPEGIDQDALELELIDHGLQEMGEGTGEKGEKQLIIRCAFNDFGRLQHAIEEKGLTPLSAESEYIPQNPVSLPEEQAQEVLKVVDTLEQDEDVQRVFHGLA</sequence>
<dbReference type="SUPFAM" id="SSF75625">
    <property type="entry name" value="YebC-like"/>
    <property type="match status" value="1"/>
</dbReference>
<comment type="similarity">
    <text evidence="1 6">Belongs to the TACO1 family.</text>
</comment>
<dbReference type="Pfam" id="PF01709">
    <property type="entry name" value="Transcrip_reg"/>
    <property type="match status" value="1"/>
</dbReference>
<dbReference type="InterPro" id="IPR002876">
    <property type="entry name" value="Transcrip_reg_TACO1-like"/>
</dbReference>
<dbReference type="NCBIfam" id="NF009044">
    <property type="entry name" value="PRK12378.1"/>
    <property type="match status" value="1"/>
</dbReference>
<proteinExistence type="inferred from homology"/>
<dbReference type="HAMAP" id="MF_00693">
    <property type="entry name" value="Transcrip_reg_TACO1"/>
    <property type="match status" value="1"/>
</dbReference>
<gene>
    <name evidence="9" type="ORF">BON30_30650</name>
</gene>
<dbReference type="GO" id="GO:0005829">
    <property type="term" value="C:cytosol"/>
    <property type="evidence" value="ECO:0007669"/>
    <property type="project" value="TreeGrafter"/>
</dbReference>
<evidence type="ECO:0000256" key="2">
    <source>
        <dbReference type="ARBA" id="ARBA00022490"/>
    </source>
</evidence>
<dbReference type="InterPro" id="IPR049083">
    <property type="entry name" value="TACO1_YebC_N"/>
</dbReference>
<protein>
    <recommendedName>
        <fullName evidence="6">Probable transcriptional regulatory protein BON30_30650</fullName>
    </recommendedName>
</protein>
<dbReference type="InterPro" id="IPR029072">
    <property type="entry name" value="YebC-like"/>
</dbReference>
<reference evidence="10" key="1">
    <citation type="submission" date="2016-11" db="EMBL/GenBank/DDBJ databases">
        <authorList>
            <person name="Shukria A."/>
            <person name="Stevens D.C."/>
        </authorList>
    </citation>
    <scope>NUCLEOTIDE SEQUENCE [LARGE SCALE GENOMIC DNA]</scope>
    <source>
        <strain evidence="10">Cbfe23</strain>
    </source>
</reference>
<keyword evidence="2 6" id="KW-0963">Cytoplasm</keyword>
<evidence type="ECO:0000259" key="7">
    <source>
        <dbReference type="Pfam" id="PF01709"/>
    </source>
</evidence>
<dbReference type="EMBL" id="MPIN01000009">
    <property type="protein sequence ID" value="OJH36862.1"/>
    <property type="molecule type" value="Genomic_DNA"/>
</dbReference>
<dbReference type="InterPro" id="IPR026564">
    <property type="entry name" value="Transcrip_reg_TACO1-like_dom3"/>
</dbReference>
<comment type="subcellular location">
    <subcellularLocation>
        <location evidence="6">Cytoplasm</location>
    </subcellularLocation>
</comment>
<keyword evidence="3 6" id="KW-0805">Transcription regulation</keyword>
<dbReference type="Pfam" id="PF20772">
    <property type="entry name" value="TACO1_YebC_N"/>
    <property type="match status" value="1"/>
</dbReference>
<evidence type="ECO:0000256" key="1">
    <source>
        <dbReference type="ARBA" id="ARBA00008724"/>
    </source>
</evidence>
<dbReference type="InterPro" id="IPR048300">
    <property type="entry name" value="TACO1_YebC-like_2nd/3rd_dom"/>
</dbReference>
<dbReference type="PANTHER" id="PTHR12532">
    <property type="entry name" value="TRANSLATIONAL ACTIVATOR OF CYTOCHROME C OXIDASE 1"/>
    <property type="match status" value="1"/>
</dbReference>
<keyword evidence="10" id="KW-1185">Reference proteome</keyword>
<dbReference type="NCBIfam" id="TIGR01033">
    <property type="entry name" value="YebC/PmpR family DNA-binding transcriptional regulator"/>
    <property type="match status" value="1"/>
</dbReference>
<reference evidence="9 10" key="2">
    <citation type="submission" date="2016-12" db="EMBL/GenBank/DDBJ databases">
        <title>Draft Genome Sequence of Cystobacter ferrugineus Strain Cbfe23.</title>
        <authorList>
            <person name="Akbar S."/>
            <person name="Dowd S.E."/>
            <person name="Stevens D.C."/>
        </authorList>
    </citation>
    <scope>NUCLEOTIDE SEQUENCE [LARGE SCALE GENOMIC DNA]</scope>
    <source>
        <strain evidence="9 10">Cbfe23</strain>
    </source>
</reference>
<evidence type="ECO:0000256" key="4">
    <source>
        <dbReference type="ARBA" id="ARBA00023125"/>
    </source>
</evidence>
<dbReference type="FunFam" id="1.10.10.200:FF:000004">
    <property type="entry name" value="Probable transcriptional regulatory protein BSBG_02618"/>
    <property type="match status" value="1"/>
</dbReference>
<organism evidence="9 10">
    <name type="scientific">Cystobacter ferrugineus</name>
    <dbReference type="NCBI Taxonomy" id="83449"/>
    <lineage>
        <taxon>Bacteria</taxon>
        <taxon>Pseudomonadati</taxon>
        <taxon>Myxococcota</taxon>
        <taxon>Myxococcia</taxon>
        <taxon>Myxococcales</taxon>
        <taxon>Cystobacterineae</taxon>
        <taxon>Archangiaceae</taxon>
        <taxon>Cystobacter</taxon>
    </lineage>
</organism>
<dbReference type="GO" id="GO:0006355">
    <property type="term" value="P:regulation of DNA-templated transcription"/>
    <property type="evidence" value="ECO:0007669"/>
    <property type="project" value="UniProtKB-UniRule"/>
</dbReference>
<dbReference type="GO" id="GO:0003677">
    <property type="term" value="F:DNA binding"/>
    <property type="evidence" value="ECO:0007669"/>
    <property type="project" value="UniProtKB-UniRule"/>
</dbReference>
<evidence type="ECO:0000256" key="5">
    <source>
        <dbReference type="ARBA" id="ARBA00023163"/>
    </source>
</evidence>
<dbReference type="STRING" id="83449.BON30_30650"/>
<dbReference type="Gene3D" id="3.30.70.980">
    <property type="match status" value="2"/>
</dbReference>
<dbReference type="InterPro" id="IPR017856">
    <property type="entry name" value="Integrase-like_N"/>
</dbReference>
<dbReference type="OrthoDB" id="9781053at2"/>
<comment type="caution">
    <text evidence="9">The sequence shown here is derived from an EMBL/GenBank/DDBJ whole genome shotgun (WGS) entry which is preliminary data.</text>
</comment>
<evidence type="ECO:0000313" key="9">
    <source>
        <dbReference type="EMBL" id="OJH36862.1"/>
    </source>
</evidence>
<name>A0A1L9B3N0_9BACT</name>
<accession>A0A1L9B3N0</accession>
<dbReference type="PANTHER" id="PTHR12532:SF6">
    <property type="entry name" value="TRANSCRIPTIONAL REGULATORY PROTEIN YEBC-RELATED"/>
    <property type="match status" value="1"/>
</dbReference>
<evidence type="ECO:0000259" key="8">
    <source>
        <dbReference type="Pfam" id="PF20772"/>
    </source>
</evidence>
<dbReference type="RefSeq" id="WP_071902015.1">
    <property type="nucleotide sequence ID" value="NZ_MPIN01000009.1"/>
</dbReference>
<evidence type="ECO:0000313" key="10">
    <source>
        <dbReference type="Proteomes" id="UP000182229"/>
    </source>
</evidence>
<feature type="domain" description="TACO1/YebC-like second and third" evidence="7">
    <location>
        <begin position="79"/>
        <end position="237"/>
    </location>
</feature>